<comment type="caution">
    <text evidence="1">The sequence shown here is derived from an EMBL/GenBank/DDBJ whole genome shotgun (WGS) entry which is preliminary data.</text>
</comment>
<gene>
    <name evidence="1" type="ORF">CLIB1444_03S03400</name>
</gene>
<organism evidence="1 2">
    <name type="scientific">[Candida] jaroonii</name>
    <dbReference type="NCBI Taxonomy" id="467808"/>
    <lineage>
        <taxon>Eukaryota</taxon>
        <taxon>Fungi</taxon>
        <taxon>Dikarya</taxon>
        <taxon>Ascomycota</taxon>
        <taxon>Saccharomycotina</taxon>
        <taxon>Pichiomycetes</taxon>
        <taxon>Debaryomycetaceae</taxon>
        <taxon>Yamadazyma</taxon>
    </lineage>
</organism>
<protein>
    <submittedName>
        <fullName evidence="1">DNA repair protein Rad7p</fullName>
    </submittedName>
</protein>
<evidence type="ECO:0000313" key="2">
    <source>
        <dbReference type="Proteomes" id="UP001152531"/>
    </source>
</evidence>
<dbReference type="EMBL" id="CALSDN010000003">
    <property type="protein sequence ID" value="CAH6720055.1"/>
    <property type="molecule type" value="Genomic_DNA"/>
</dbReference>
<accession>A0ACA9Y5P7</accession>
<name>A0ACA9Y5P7_9ASCO</name>
<keyword evidence="2" id="KW-1185">Reference proteome</keyword>
<dbReference type="Proteomes" id="UP001152531">
    <property type="component" value="Unassembled WGS sequence"/>
</dbReference>
<sequence length="616" mass="70046">MSRRRGASNVRGPNSALTEFLRVEGITENFRRRRERETEQQIADLTQDSSDDVNESSTTADNTEVEASTSGSRSTIRDIEEDEDVQQIRLAARRKRRAAGEQISDDEDDGNNVGDSDDEDYVVGNEYKIEGEEDTCIECHQPFKLSVYSRYDKLRKGYLCEDCNELIKAEERKKRKNQMSAKRRRKRVAQALLDKSFVKIPSLQDVCIKVITSNIDQVETLGDIGTSNLNEISKILSKNRSLDNSTMALFLNPNMTKIEFWDCSNVDSDSFNKIASFCPNLTSLTLFMCGQFHNDNLVYFSDKLNLNELNLNGPFLISDVMWQEFFENGGKNLENFEIRNTHRFGNDSLISLLENCGSSLKSLKLSRLDGIDSAAMYELIPHYLTQNCLETLEISYPKSEELVTNELIINVLSMCEGSLSSLNLDGCSDLTDSFTQEMVKFNLDKLTSLSLKNLDQIKDFDFTNFKNNGLISLNLYKCVELSEASVYSILKHSCSTLVELCLNSVPVSKNFWWQIFTPNNDELKKRYLKSDSDDESENDDEDDDESPKAFYDELSFPNLTSLDLGFVRSVDDQVLNLISKKCPKLKVLEVFGDNRCTFGAKVREDLIIIGRQGDLN</sequence>
<reference evidence="1" key="1">
    <citation type="submission" date="2022-06" db="EMBL/GenBank/DDBJ databases">
        <authorList>
            <person name="Legras J.-L."/>
            <person name="Devillers H."/>
            <person name="Grondin C."/>
        </authorList>
    </citation>
    <scope>NUCLEOTIDE SEQUENCE</scope>
    <source>
        <strain evidence="1">CLIB 1444</strain>
    </source>
</reference>
<proteinExistence type="predicted"/>
<evidence type="ECO:0000313" key="1">
    <source>
        <dbReference type="EMBL" id="CAH6720055.1"/>
    </source>
</evidence>